<proteinExistence type="predicted"/>
<dbReference type="InterPro" id="IPR011330">
    <property type="entry name" value="Glyco_hydro/deAcase_b/a-brl"/>
</dbReference>
<dbReference type="PANTHER" id="PTHR45985">
    <property type="match status" value="1"/>
</dbReference>
<dbReference type="InterPro" id="IPR002509">
    <property type="entry name" value="NODB_dom"/>
</dbReference>
<keyword evidence="2" id="KW-1133">Transmembrane helix</keyword>
<evidence type="ECO:0000313" key="5">
    <source>
        <dbReference type="EMBL" id="KAI3430403.1"/>
    </source>
</evidence>
<feature type="region of interest" description="Disordered" evidence="1">
    <location>
        <begin position="731"/>
        <end position="800"/>
    </location>
</feature>
<feature type="domain" description="NodB homology" evidence="4">
    <location>
        <begin position="57"/>
        <end position="178"/>
    </location>
</feature>
<feature type="compositionally biased region" description="Low complexity" evidence="1">
    <location>
        <begin position="357"/>
        <end position="414"/>
    </location>
</feature>
<dbReference type="Pfam" id="PF01522">
    <property type="entry name" value="Polysacc_deac_1"/>
    <property type="match status" value="1"/>
</dbReference>
<accession>A0A9D4TN96</accession>
<keyword evidence="3" id="KW-0732">Signal</keyword>
<gene>
    <name evidence="5" type="ORF">D9Q98_004998</name>
</gene>
<reference evidence="5" key="1">
    <citation type="journal article" date="2019" name="Plant J.">
        <title>Chlorella vulgaris genome assembly and annotation reveals the molecular basis for metabolic acclimation to high light conditions.</title>
        <authorList>
            <person name="Cecchin M."/>
            <person name="Marcolungo L."/>
            <person name="Rossato M."/>
            <person name="Girolomoni L."/>
            <person name="Cosentino E."/>
            <person name="Cuine S."/>
            <person name="Li-Beisson Y."/>
            <person name="Delledonne M."/>
            <person name="Ballottari M."/>
        </authorList>
    </citation>
    <scope>NUCLEOTIDE SEQUENCE</scope>
    <source>
        <strain evidence="5">211/11P</strain>
    </source>
</reference>
<dbReference type="GO" id="GO:0016810">
    <property type="term" value="F:hydrolase activity, acting on carbon-nitrogen (but not peptide) bonds"/>
    <property type="evidence" value="ECO:0007669"/>
    <property type="project" value="InterPro"/>
</dbReference>
<reference evidence="5" key="2">
    <citation type="submission" date="2020-11" db="EMBL/GenBank/DDBJ databases">
        <authorList>
            <person name="Cecchin M."/>
            <person name="Marcolungo L."/>
            <person name="Rossato M."/>
            <person name="Girolomoni L."/>
            <person name="Cosentino E."/>
            <person name="Cuine S."/>
            <person name="Li-Beisson Y."/>
            <person name="Delledonne M."/>
            <person name="Ballottari M."/>
        </authorList>
    </citation>
    <scope>NUCLEOTIDE SEQUENCE</scope>
    <source>
        <strain evidence="5">211/11P</strain>
        <tissue evidence="5">Whole cell</tissue>
    </source>
</reference>
<feature type="signal peptide" evidence="3">
    <location>
        <begin position="1"/>
        <end position="21"/>
    </location>
</feature>
<name>A0A9D4TN96_CHLVU</name>
<protein>
    <recommendedName>
        <fullName evidence="4">NodB homology domain-containing protein</fullName>
    </recommendedName>
</protein>
<feature type="region of interest" description="Disordered" evidence="1">
    <location>
        <begin position="354"/>
        <end position="414"/>
    </location>
</feature>
<dbReference type="Gene3D" id="3.20.20.370">
    <property type="entry name" value="Glycoside hydrolase/deacetylase"/>
    <property type="match status" value="1"/>
</dbReference>
<evidence type="ECO:0000256" key="2">
    <source>
        <dbReference type="SAM" id="Phobius"/>
    </source>
</evidence>
<evidence type="ECO:0000259" key="4">
    <source>
        <dbReference type="Pfam" id="PF01522"/>
    </source>
</evidence>
<dbReference type="GO" id="GO:0005975">
    <property type="term" value="P:carbohydrate metabolic process"/>
    <property type="evidence" value="ECO:0007669"/>
    <property type="project" value="InterPro"/>
</dbReference>
<keyword evidence="2" id="KW-0812">Transmembrane</keyword>
<feature type="region of interest" description="Disordered" evidence="1">
    <location>
        <begin position="625"/>
        <end position="654"/>
    </location>
</feature>
<dbReference type="Proteomes" id="UP001055712">
    <property type="component" value="Unassembled WGS sequence"/>
</dbReference>
<dbReference type="AlphaFoldDB" id="A0A9D4TN96"/>
<dbReference type="EMBL" id="SIDB01000007">
    <property type="protein sequence ID" value="KAI3430403.1"/>
    <property type="molecule type" value="Genomic_DNA"/>
</dbReference>
<dbReference type="PANTHER" id="PTHR45985:SF3">
    <property type="entry name" value="CHITIN DEACETYLASE-LIKE 4"/>
    <property type="match status" value="1"/>
</dbReference>
<keyword evidence="6" id="KW-1185">Reference proteome</keyword>
<feature type="transmembrane region" description="Helical" evidence="2">
    <location>
        <begin position="660"/>
        <end position="682"/>
    </location>
</feature>
<evidence type="ECO:0000313" key="6">
    <source>
        <dbReference type="Proteomes" id="UP001055712"/>
    </source>
</evidence>
<sequence>MSSKDALTALVLLLTCLEASGTVPVWYKCICKAKENRRCICPSTAPPGQLAPAKTPQFVLLTHDDAVNNLTVAAVRAAISGRQHSNGCPIPATMFAMVTDTDCSKVVEVHREGWEIADHTISHKSLMNMSRPQMRQEVLGARDKLAACGIPPTDIVGMRAPYLDTNRYVRDTLEEGGFLYESTMVELSGTATFAASLSYGMAKRVWPFTMDSGLPMGNCRSLIPMQYCHPTERHAGMFEVPVWDLDAVGGPYSMDYGDEAGSGVAASTVPTFDILKANFDAAYGGNRAPFPIFIHTPWLQSKDHTPGLQRFIDYALRLPDVHFVTIRQLLDWMQHPVAADKLTLKLLGCGNPGGAGPPSAATSLPSSQPASQPASTHAAPTLSASQPASQPASTRAAATLSSTPSSPPALSATAEPFAAQPTATLSASSQPTTAASTLAAAATCHSQFRNSSIDEEGFRARLEQPLVDAVTQRVLSQPPFTFVSQLATVPAGAAFRSLLLPAADAAPRRRLQAAVSAAATAAEAAAAAAAAAAASAGAGHGSVRLGRSLRQEGDASLAEGTLIPRWLQVVVVAGGTTPLQMYYAGVEKLTDIQLSGLLSDAGAQLAAAPGVVPFQNWVDMDVPAGAEPPPAVVSRDGPTPSDGTTQASTSSGGGGAPVTVIAAAVGGAAALVLVAALSYYLLIVRPRRVAAGAELQAGLHKRSGSSSAEDCAAEHEAHLAKPIPGLQGGPFAGPPGGTTLHPSCLFAEPPPRRPLSRSSSMQLQAVPEDRMVGDGTSSGAVDPYAPSPAVLDSARDHGYR</sequence>
<evidence type="ECO:0000256" key="3">
    <source>
        <dbReference type="SAM" id="SignalP"/>
    </source>
</evidence>
<organism evidence="5 6">
    <name type="scientific">Chlorella vulgaris</name>
    <name type="common">Green alga</name>
    <dbReference type="NCBI Taxonomy" id="3077"/>
    <lineage>
        <taxon>Eukaryota</taxon>
        <taxon>Viridiplantae</taxon>
        <taxon>Chlorophyta</taxon>
        <taxon>core chlorophytes</taxon>
        <taxon>Trebouxiophyceae</taxon>
        <taxon>Chlorellales</taxon>
        <taxon>Chlorellaceae</taxon>
        <taxon>Chlorella clade</taxon>
        <taxon>Chlorella</taxon>
    </lineage>
</organism>
<dbReference type="OrthoDB" id="504708at2759"/>
<feature type="chain" id="PRO_5038736949" description="NodB homology domain-containing protein" evidence="3">
    <location>
        <begin position="22"/>
        <end position="800"/>
    </location>
</feature>
<evidence type="ECO:0000256" key="1">
    <source>
        <dbReference type="SAM" id="MobiDB-lite"/>
    </source>
</evidence>
<dbReference type="CDD" id="cd10919">
    <property type="entry name" value="CE4_CDA_like"/>
    <property type="match status" value="1"/>
</dbReference>
<keyword evidence="2" id="KW-0472">Membrane</keyword>
<dbReference type="InterPro" id="IPR052740">
    <property type="entry name" value="CE4"/>
</dbReference>
<dbReference type="SUPFAM" id="SSF88713">
    <property type="entry name" value="Glycoside hydrolase/deacetylase"/>
    <property type="match status" value="1"/>
</dbReference>
<comment type="caution">
    <text evidence="5">The sequence shown here is derived from an EMBL/GenBank/DDBJ whole genome shotgun (WGS) entry which is preliminary data.</text>
</comment>